<feature type="compositionally biased region" description="Acidic residues" evidence="1">
    <location>
        <begin position="440"/>
        <end position="453"/>
    </location>
</feature>
<accession>A0A507QW98</accession>
<feature type="region of interest" description="Disordered" evidence="1">
    <location>
        <begin position="365"/>
        <end position="681"/>
    </location>
</feature>
<feature type="compositionally biased region" description="Basic and acidic residues" evidence="1">
    <location>
        <begin position="46"/>
        <end position="74"/>
    </location>
</feature>
<evidence type="ECO:0000313" key="3">
    <source>
        <dbReference type="Proteomes" id="UP000319663"/>
    </source>
</evidence>
<dbReference type="AlphaFoldDB" id="A0A507QW98"/>
<keyword evidence="3" id="KW-1185">Reference proteome</keyword>
<feature type="compositionally biased region" description="Basic and acidic residues" evidence="1">
    <location>
        <begin position="378"/>
        <end position="398"/>
    </location>
</feature>
<evidence type="ECO:0000256" key="1">
    <source>
        <dbReference type="SAM" id="MobiDB-lite"/>
    </source>
</evidence>
<feature type="compositionally biased region" description="Low complexity" evidence="1">
    <location>
        <begin position="557"/>
        <end position="568"/>
    </location>
</feature>
<reference evidence="2 3" key="1">
    <citation type="submission" date="2019-06" db="EMBL/GenBank/DDBJ databases">
        <title>Wine fermentation using esterase from Monascus purpureus.</title>
        <authorList>
            <person name="Geng C."/>
            <person name="Zhang Y."/>
        </authorList>
    </citation>
    <scope>NUCLEOTIDE SEQUENCE [LARGE SCALE GENOMIC DNA]</scope>
    <source>
        <strain evidence="2">HQ1</strain>
    </source>
</reference>
<evidence type="ECO:0000313" key="2">
    <source>
        <dbReference type="EMBL" id="TQB71582.1"/>
    </source>
</evidence>
<feature type="compositionally biased region" description="Basic and acidic residues" evidence="1">
    <location>
        <begin position="668"/>
        <end position="681"/>
    </location>
</feature>
<dbReference type="STRING" id="5098.A0A507QW98"/>
<organism evidence="2 3">
    <name type="scientific">Monascus purpureus</name>
    <name type="common">Red mold</name>
    <name type="synonym">Monascus anka</name>
    <dbReference type="NCBI Taxonomy" id="5098"/>
    <lineage>
        <taxon>Eukaryota</taxon>
        <taxon>Fungi</taxon>
        <taxon>Dikarya</taxon>
        <taxon>Ascomycota</taxon>
        <taxon>Pezizomycotina</taxon>
        <taxon>Eurotiomycetes</taxon>
        <taxon>Eurotiomycetidae</taxon>
        <taxon>Eurotiales</taxon>
        <taxon>Aspergillaceae</taxon>
        <taxon>Monascus</taxon>
    </lineage>
</organism>
<dbReference type="Proteomes" id="UP000319663">
    <property type="component" value="Unassembled WGS sequence"/>
</dbReference>
<feature type="region of interest" description="Disordered" evidence="1">
    <location>
        <begin position="326"/>
        <end position="353"/>
    </location>
</feature>
<proteinExistence type="predicted"/>
<feature type="compositionally biased region" description="Basic and acidic residues" evidence="1">
    <location>
        <begin position="335"/>
        <end position="352"/>
    </location>
</feature>
<feature type="region of interest" description="Disordered" evidence="1">
    <location>
        <begin position="1"/>
        <end position="95"/>
    </location>
</feature>
<protein>
    <submittedName>
        <fullName evidence="2">Uncharacterized protein</fullName>
    </submittedName>
</protein>
<sequence length="681" mass="76467">MSRDQRRYNHRPRRDDSESLSSSLLSGLPDSVDGVHIRGKTVSIKIPERARKAGHRKESNESRPEPPSTPEDRKRHNKQPTPPSKPKATKASKGLQYSMSIKRLYPVAAEELDREDWRKLTGVLHIENNCKTKYEIIGLIKHLPSNLSRNLIMRLVPKFIVPAAKLCDPHRGMNPHVIAHIFELVQAEVGFHLDVMLNYPRYDKEISQEQKMVIENLRALKGIWTRHDSLLLSGEMPEDRPWTYQTNRCEACALARVGSSPDILRDLRITLLSRTRTRKFYKEPRLTPFVEGCIEYHENSSELFRSSSDLASAFKAARKVAVKHYLRSRRRERHAHHEANPHSRERRHRGDESAPLNLFVIRGLNEPQEQGQAGPSARRNEPRKTEGVDLHSWLETEPRWVGGDRGSELSPKVSETVFSSNGEIKANNNPNHSTQHLNHEDEDEEGGHDDGMEDLPQSQQHRVDEVNNSSPQISPPPPPSPSPPPSSYSPIPPSADGLSSPQMDTDTNWPSQDTGANSSDSHTLIPEPLFSGKSPQHIPPEKENDGDTSKERLEPVDFGNYGDYGNFGDDVRSVEDDNDTMRLVSPTPPVFSGKSSRPITPVEENSGDTSRERSEEATDVGNHGNLGGDVRSVEDDNDSMRSVSPTPPLSGNPTSRGIVGKHTSSEGQVDKIEYPKHEEKK</sequence>
<feature type="compositionally biased region" description="Basic and acidic residues" evidence="1">
    <location>
        <begin position="539"/>
        <end position="555"/>
    </location>
</feature>
<name>A0A507QW98_MONPU</name>
<feature type="compositionally biased region" description="Low complexity" evidence="1">
    <location>
        <begin position="19"/>
        <end position="32"/>
    </location>
</feature>
<feature type="compositionally biased region" description="Pro residues" evidence="1">
    <location>
        <begin position="473"/>
        <end position="493"/>
    </location>
</feature>
<feature type="compositionally biased region" description="Polar residues" evidence="1">
    <location>
        <begin position="416"/>
        <end position="436"/>
    </location>
</feature>
<feature type="compositionally biased region" description="Basic and acidic residues" evidence="1">
    <location>
        <begin position="1"/>
        <end position="17"/>
    </location>
</feature>
<feature type="compositionally biased region" description="Polar residues" evidence="1">
    <location>
        <begin position="497"/>
        <end position="522"/>
    </location>
</feature>
<comment type="caution">
    <text evidence="2">The sequence shown here is derived from an EMBL/GenBank/DDBJ whole genome shotgun (WGS) entry which is preliminary data.</text>
</comment>
<dbReference type="EMBL" id="VIFY01000079">
    <property type="protein sequence ID" value="TQB71582.1"/>
    <property type="molecule type" value="Genomic_DNA"/>
</dbReference>
<gene>
    <name evidence="2" type="ORF">MPDQ_007441</name>
</gene>